<evidence type="ECO:0000313" key="2">
    <source>
        <dbReference type="Proteomes" id="UP001222027"/>
    </source>
</evidence>
<organism evidence="1 2">
    <name type="scientific">Ensete ventricosum</name>
    <name type="common">Abyssinian banana</name>
    <name type="synonym">Musa ensete</name>
    <dbReference type="NCBI Taxonomy" id="4639"/>
    <lineage>
        <taxon>Eukaryota</taxon>
        <taxon>Viridiplantae</taxon>
        <taxon>Streptophyta</taxon>
        <taxon>Embryophyta</taxon>
        <taxon>Tracheophyta</taxon>
        <taxon>Spermatophyta</taxon>
        <taxon>Magnoliopsida</taxon>
        <taxon>Liliopsida</taxon>
        <taxon>Zingiberales</taxon>
        <taxon>Musaceae</taxon>
        <taxon>Ensete</taxon>
    </lineage>
</organism>
<gene>
    <name evidence="1" type="ORF">OPV22_031721</name>
</gene>
<name>A0AAV8PMZ1_ENSVE</name>
<accession>A0AAV8PMZ1</accession>
<dbReference type="AlphaFoldDB" id="A0AAV8PMZ1"/>
<keyword evidence="2" id="KW-1185">Reference proteome</keyword>
<evidence type="ECO:0000313" key="1">
    <source>
        <dbReference type="EMBL" id="KAJ8458795.1"/>
    </source>
</evidence>
<dbReference type="EMBL" id="JAQQAF010000009">
    <property type="protein sequence ID" value="KAJ8458795.1"/>
    <property type="molecule type" value="Genomic_DNA"/>
</dbReference>
<dbReference type="Proteomes" id="UP001222027">
    <property type="component" value="Unassembled WGS sequence"/>
</dbReference>
<comment type="caution">
    <text evidence="1">The sequence shown here is derived from an EMBL/GenBank/DDBJ whole genome shotgun (WGS) entry which is preliminary data.</text>
</comment>
<protein>
    <submittedName>
        <fullName evidence="1">Uncharacterized protein</fullName>
    </submittedName>
</protein>
<proteinExistence type="predicted"/>
<sequence length="83" mass="8884">MDNHVVTSRWNLDLDLLENGIAKCMGPSLHTRYVSGMATFDPSDSGTGTGVPCTIAREGEFRAVRLMTHVGAEFSGLSLGSIQ</sequence>
<reference evidence="1 2" key="1">
    <citation type="submission" date="2022-12" db="EMBL/GenBank/DDBJ databases">
        <title>Chromosome-scale assembly of the Ensete ventricosum genome.</title>
        <authorList>
            <person name="Dussert Y."/>
            <person name="Stocks J."/>
            <person name="Wendawek A."/>
            <person name="Woldeyes F."/>
            <person name="Nichols R.A."/>
            <person name="Borrell J.S."/>
        </authorList>
    </citation>
    <scope>NUCLEOTIDE SEQUENCE [LARGE SCALE GENOMIC DNA]</scope>
    <source>
        <strain evidence="2">cv. Maze</strain>
        <tissue evidence="1">Seeds</tissue>
    </source>
</reference>